<dbReference type="PANTHER" id="PTHR18884">
    <property type="entry name" value="SEPTIN"/>
    <property type="match status" value="1"/>
</dbReference>
<dbReference type="Gene3D" id="3.40.50.300">
    <property type="entry name" value="P-loop containing nucleotide triphosphate hydrolases"/>
    <property type="match status" value="1"/>
</dbReference>
<dbReference type="CDD" id="cd01850">
    <property type="entry name" value="CDC_Septin"/>
    <property type="match status" value="1"/>
</dbReference>
<feature type="domain" description="Septin-type G" evidence="9">
    <location>
        <begin position="30"/>
        <end position="301"/>
    </location>
</feature>
<evidence type="ECO:0000256" key="7">
    <source>
        <dbReference type="RuleBase" id="RU004560"/>
    </source>
</evidence>
<dbReference type="PROSITE" id="PS51719">
    <property type="entry name" value="G_SEPTIN"/>
    <property type="match status" value="1"/>
</dbReference>
<keyword evidence="6" id="KW-0131">Cell cycle</keyword>
<sequence>MDDKIINSDEPGMVGFGGLPNQIQRTLYKKGFDFTLMVVGQSGLGKSTLINTLFLTDLPAKKKGNQKLKIESSTVEIEERGVKLRLSVVDTVGFGDSINNQEGFQPIIKYIDDQFEKYLRDESGLNRRNIHDSRVHCLLYFIDPSGHCLKPIDIQFLKEVHNRVNVIPIIPKADMLTINERQTMKKMIRQQLIENKISIYDLPPCEPDDDDSYKKLCKRIKDAVPFAVIASMDKVPIASAAGKGTGLVRGRTYPWGTVLVDDEKHSDFVILKKLIITHLQDLQDVTHTVHYENYRSKKLSNDPKRAMASSASGLSQKERDLLLKEQELEQMKRKLQEEQEMLRKQREGFRAK</sequence>
<dbReference type="InterPro" id="IPR027417">
    <property type="entry name" value="P-loop_NTPase"/>
</dbReference>
<comment type="subcellular location">
    <subcellularLocation>
        <location evidence="1">Cleavage furrow</location>
    </subcellularLocation>
</comment>
<keyword evidence="11" id="KW-1185">Reference proteome</keyword>
<evidence type="ECO:0000313" key="11">
    <source>
        <dbReference type="Proteomes" id="UP000549394"/>
    </source>
</evidence>
<evidence type="ECO:0000256" key="6">
    <source>
        <dbReference type="ARBA" id="ARBA00023306"/>
    </source>
</evidence>
<dbReference type="InterPro" id="IPR016491">
    <property type="entry name" value="Septin"/>
</dbReference>
<evidence type="ECO:0000256" key="3">
    <source>
        <dbReference type="ARBA" id="ARBA00022741"/>
    </source>
</evidence>
<dbReference type="Pfam" id="PF00735">
    <property type="entry name" value="Septin"/>
    <property type="match status" value="1"/>
</dbReference>
<dbReference type="InterPro" id="IPR030379">
    <property type="entry name" value="G_SEPTIN_dom"/>
</dbReference>
<dbReference type="GO" id="GO:0005856">
    <property type="term" value="C:cytoskeleton"/>
    <property type="evidence" value="ECO:0007669"/>
    <property type="project" value="UniProtKB-ARBA"/>
</dbReference>
<dbReference type="GO" id="GO:0032154">
    <property type="term" value="C:cleavage furrow"/>
    <property type="evidence" value="ECO:0007669"/>
    <property type="project" value="UniProtKB-SubCell"/>
</dbReference>
<dbReference type="GO" id="GO:0005525">
    <property type="term" value="F:GTP binding"/>
    <property type="evidence" value="ECO:0007669"/>
    <property type="project" value="UniProtKB-KW"/>
</dbReference>
<evidence type="ECO:0000256" key="4">
    <source>
        <dbReference type="ARBA" id="ARBA00023054"/>
    </source>
</evidence>
<dbReference type="AlphaFoldDB" id="A0A7I8W537"/>
<evidence type="ECO:0000256" key="1">
    <source>
        <dbReference type="ARBA" id="ARBA00004626"/>
    </source>
</evidence>
<feature type="region of interest" description="Disordered" evidence="8">
    <location>
        <begin position="298"/>
        <end position="319"/>
    </location>
</feature>
<gene>
    <name evidence="10" type="ORF">DGYR_LOCUS10550</name>
</gene>
<evidence type="ECO:0000259" key="9">
    <source>
        <dbReference type="PROSITE" id="PS51719"/>
    </source>
</evidence>
<keyword evidence="3 7" id="KW-0547">Nucleotide-binding</keyword>
<dbReference type="Proteomes" id="UP000549394">
    <property type="component" value="Unassembled WGS sequence"/>
</dbReference>
<dbReference type="GO" id="GO:0051301">
    <property type="term" value="P:cell division"/>
    <property type="evidence" value="ECO:0007669"/>
    <property type="project" value="UniProtKB-KW"/>
</dbReference>
<dbReference type="EMBL" id="CAJFCJ010000018">
    <property type="protein sequence ID" value="CAD5122790.1"/>
    <property type="molecule type" value="Genomic_DNA"/>
</dbReference>
<dbReference type="SUPFAM" id="SSF52540">
    <property type="entry name" value="P-loop containing nucleoside triphosphate hydrolases"/>
    <property type="match status" value="1"/>
</dbReference>
<name>A0A7I8W537_9ANNE</name>
<dbReference type="PIRSF" id="PIRSF006698">
    <property type="entry name" value="Septin"/>
    <property type="match status" value="1"/>
</dbReference>
<keyword evidence="2" id="KW-0132">Cell division</keyword>
<comment type="similarity">
    <text evidence="7">Belongs to the TRAFAC class TrmE-Era-EngA-EngB-Septin-like GTPase superfamily. Septin GTPase family.</text>
</comment>
<protein>
    <submittedName>
        <fullName evidence="10">DgyrCDS11197</fullName>
    </submittedName>
</protein>
<proteinExistence type="inferred from homology"/>
<keyword evidence="5 7" id="KW-0342">GTP-binding</keyword>
<dbReference type="FunFam" id="3.40.50.300:FF:000162">
    <property type="entry name" value="septin-7 isoform X1"/>
    <property type="match status" value="1"/>
</dbReference>
<comment type="caution">
    <text evidence="10">The sequence shown here is derived from an EMBL/GenBank/DDBJ whole genome shotgun (WGS) entry which is preliminary data.</text>
</comment>
<dbReference type="OrthoDB" id="416553at2759"/>
<keyword evidence="4" id="KW-0175">Coiled coil</keyword>
<reference evidence="10 11" key="1">
    <citation type="submission" date="2020-08" db="EMBL/GenBank/DDBJ databases">
        <authorList>
            <person name="Hejnol A."/>
        </authorList>
    </citation>
    <scope>NUCLEOTIDE SEQUENCE [LARGE SCALE GENOMIC DNA]</scope>
</reference>
<evidence type="ECO:0000313" key="10">
    <source>
        <dbReference type="EMBL" id="CAD5122790.1"/>
    </source>
</evidence>
<evidence type="ECO:0000256" key="2">
    <source>
        <dbReference type="ARBA" id="ARBA00022618"/>
    </source>
</evidence>
<evidence type="ECO:0000256" key="8">
    <source>
        <dbReference type="SAM" id="MobiDB-lite"/>
    </source>
</evidence>
<organism evidence="10 11">
    <name type="scientific">Dimorphilus gyrociliatus</name>
    <dbReference type="NCBI Taxonomy" id="2664684"/>
    <lineage>
        <taxon>Eukaryota</taxon>
        <taxon>Metazoa</taxon>
        <taxon>Spiralia</taxon>
        <taxon>Lophotrochozoa</taxon>
        <taxon>Annelida</taxon>
        <taxon>Polychaeta</taxon>
        <taxon>Polychaeta incertae sedis</taxon>
        <taxon>Dinophilidae</taxon>
        <taxon>Dimorphilus</taxon>
    </lineage>
</organism>
<evidence type="ECO:0000256" key="5">
    <source>
        <dbReference type="ARBA" id="ARBA00023134"/>
    </source>
</evidence>
<accession>A0A7I8W537</accession>